<dbReference type="GO" id="GO:0003677">
    <property type="term" value="F:DNA binding"/>
    <property type="evidence" value="ECO:0007669"/>
    <property type="project" value="UniProtKB-KW"/>
</dbReference>
<comment type="caution">
    <text evidence="1">The sequence shown here is derived from an EMBL/GenBank/DDBJ whole genome shotgun (WGS) entry which is preliminary data.</text>
</comment>
<keyword evidence="2" id="KW-1185">Reference proteome</keyword>
<dbReference type="AlphaFoldDB" id="A0A7X2D666"/>
<dbReference type="InterPro" id="IPR037914">
    <property type="entry name" value="SpoVT-AbrB_sf"/>
</dbReference>
<dbReference type="RefSeq" id="WP_153346819.1">
    <property type="nucleotide sequence ID" value="NZ_WIVE01000095.1"/>
</dbReference>
<sequence>MRTQRLTEVGNATGVTIPPDVLSAASMDRGDTVTVTARDGRIEIAKAADACSDTMEAGRAFIQRYPRTLRDLAQ</sequence>
<protein>
    <submittedName>
        <fullName evidence="1">AbrB/MazE/SpoVT family DNA-binding domain-containing protein</fullName>
    </submittedName>
</protein>
<organism evidence="1 2">
    <name type="scientific">Roseospira navarrensis</name>
    <dbReference type="NCBI Taxonomy" id="140058"/>
    <lineage>
        <taxon>Bacteria</taxon>
        <taxon>Pseudomonadati</taxon>
        <taxon>Pseudomonadota</taxon>
        <taxon>Alphaproteobacteria</taxon>
        <taxon>Rhodospirillales</taxon>
        <taxon>Rhodospirillaceae</taxon>
        <taxon>Roseospira</taxon>
    </lineage>
</organism>
<accession>A0A7X2D666</accession>
<proteinExistence type="predicted"/>
<evidence type="ECO:0000313" key="2">
    <source>
        <dbReference type="Proteomes" id="UP000434582"/>
    </source>
</evidence>
<evidence type="ECO:0000313" key="1">
    <source>
        <dbReference type="EMBL" id="MQX38392.1"/>
    </source>
</evidence>
<dbReference type="Gene3D" id="2.10.260.10">
    <property type="match status" value="1"/>
</dbReference>
<dbReference type="Proteomes" id="UP000434582">
    <property type="component" value="Unassembled WGS sequence"/>
</dbReference>
<reference evidence="1 2" key="1">
    <citation type="submission" date="2019-10" db="EMBL/GenBank/DDBJ databases">
        <title>Draft whole-genome sequence of the purple nonsulfur photosynthetic bacterium Roseospira navarrensis DSM 15114.</title>
        <authorList>
            <person name="Kyndt J.A."/>
            <person name="Meyer T.E."/>
        </authorList>
    </citation>
    <scope>NUCLEOTIDE SEQUENCE [LARGE SCALE GENOMIC DNA]</scope>
    <source>
        <strain evidence="1 2">DSM 15114</strain>
    </source>
</reference>
<dbReference type="OrthoDB" id="5459182at2"/>
<dbReference type="EMBL" id="WIVE01000095">
    <property type="protein sequence ID" value="MQX38392.1"/>
    <property type="molecule type" value="Genomic_DNA"/>
</dbReference>
<name>A0A7X2D666_9PROT</name>
<keyword evidence="1" id="KW-0238">DNA-binding</keyword>
<dbReference type="SUPFAM" id="SSF89447">
    <property type="entry name" value="AbrB/MazE/MraZ-like"/>
    <property type="match status" value="1"/>
</dbReference>
<gene>
    <name evidence="1" type="ORF">GHC57_17895</name>
</gene>